<dbReference type="PROSITE" id="PS50994">
    <property type="entry name" value="INTEGRASE"/>
    <property type="match status" value="1"/>
</dbReference>
<dbReference type="GO" id="GO:0003964">
    <property type="term" value="F:RNA-directed DNA polymerase activity"/>
    <property type="evidence" value="ECO:0007669"/>
    <property type="project" value="UniProtKB-KW"/>
</dbReference>
<dbReference type="InterPro" id="IPR036397">
    <property type="entry name" value="RNaseH_sf"/>
</dbReference>
<feature type="compositionally biased region" description="Polar residues" evidence="14">
    <location>
        <begin position="329"/>
        <end position="344"/>
    </location>
</feature>
<gene>
    <name evidence="18" type="ORF">CMUS01_15845</name>
</gene>
<evidence type="ECO:0000256" key="12">
    <source>
        <dbReference type="ARBA" id="ARBA00023242"/>
    </source>
</evidence>
<dbReference type="Gene3D" id="3.30.420.10">
    <property type="entry name" value="Ribonuclease H-like superfamily/Ribonuclease H"/>
    <property type="match status" value="1"/>
</dbReference>
<evidence type="ECO:0000256" key="13">
    <source>
        <dbReference type="SAM" id="Coils"/>
    </source>
</evidence>
<dbReference type="InterPro" id="IPR000477">
    <property type="entry name" value="RT_dom"/>
</dbReference>
<dbReference type="Pfam" id="PF00078">
    <property type="entry name" value="RVT_1"/>
    <property type="match status" value="1"/>
</dbReference>
<keyword evidence="13" id="KW-0175">Coiled coil</keyword>
<evidence type="ECO:0000256" key="7">
    <source>
        <dbReference type="ARBA" id="ARBA00022759"/>
    </source>
</evidence>
<feature type="compositionally biased region" description="Low complexity" evidence="14">
    <location>
        <begin position="1"/>
        <end position="24"/>
    </location>
</feature>
<evidence type="ECO:0000256" key="2">
    <source>
        <dbReference type="ARBA" id="ARBA00004173"/>
    </source>
</evidence>
<dbReference type="AlphaFoldDB" id="A0A8H6MKN8"/>
<evidence type="ECO:0000256" key="4">
    <source>
        <dbReference type="ARBA" id="ARBA00022679"/>
    </source>
</evidence>
<dbReference type="SUPFAM" id="SSF54160">
    <property type="entry name" value="Chromo domain-like"/>
    <property type="match status" value="1"/>
</dbReference>
<dbReference type="PROSITE" id="PS00598">
    <property type="entry name" value="CHROMO_1"/>
    <property type="match status" value="1"/>
</dbReference>
<evidence type="ECO:0000256" key="9">
    <source>
        <dbReference type="ARBA" id="ARBA00022884"/>
    </source>
</evidence>
<evidence type="ECO:0000256" key="8">
    <source>
        <dbReference type="ARBA" id="ARBA00022801"/>
    </source>
</evidence>
<keyword evidence="9" id="KW-0694">RNA-binding</keyword>
<dbReference type="Gene3D" id="3.10.10.10">
    <property type="entry name" value="HIV Type 1 Reverse Transcriptase, subunit A, domain 1"/>
    <property type="match status" value="1"/>
</dbReference>
<dbReference type="Pfam" id="PF03732">
    <property type="entry name" value="Retrotrans_gag"/>
    <property type="match status" value="1"/>
</dbReference>
<dbReference type="InterPro" id="IPR023780">
    <property type="entry name" value="Chromo_domain"/>
</dbReference>
<dbReference type="CDD" id="cd00024">
    <property type="entry name" value="CD_CSD"/>
    <property type="match status" value="1"/>
</dbReference>
<dbReference type="InterPro" id="IPR056924">
    <property type="entry name" value="SH3_Tf2-1"/>
</dbReference>
<feature type="domain" description="Reverse transcriptase" evidence="16">
    <location>
        <begin position="434"/>
        <end position="613"/>
    </location>
</feature>
<dbReference type="SUPFAM" id="SSF56672">
    <property type="entry name" value="DNA/RNA polymerases"/>
    <property type="match status" value="1"/>
</dbReference>
<feature type="region of interest" description="Disordered" evidence="14">
    <location>
        <begin position="321"/>
        <end position="370"/>
    </location>
</feature>
<dbReference type="GO" id="GO:0015074">
    <property type="term" value="P:DNA integration"/>
    <property type="evidence" value="ECO:0007669"/>
    <property type="project" value="InterPro"/>
</dbReference>
<dbReference type="InterPro" id="IPR016197">
    <property type="entry name" value="Chromo-like_dom_sf"/>
</dbReference>
<feature type="compositionally biased region" description="Low complexity" evidence="14">
    <location>
        <begin position="354"/>
        <end position="363"/>
    </location>
</feature>
<comment type="subunit">
    <text evidence="3">Component of the NuA4 histone acetyltransferase complex.</text>
</comment>
<dbReference type="SMART" id="SM00298">
    <property type="entry name" value="CHROMO"/>
    <property type="match status" value="1"/>
</dbReference>
<dbReference type="InterPro" id="IPR012337">
    <property type="entry name" value="RNaseH-like_sf"/>
</dbReference>
<dbReference type="SUPFAM" id="SSF53098">
    <property type="entry name" value="Ribonuclease H-like"/>
    <property type="match status" value="1"/>
</dbReference>
<dbReference type="InterPro" id="IPR023779">
    <property type="entry name" value="Chromodomain_CS"/>
</dbReference>
<dbReference type="GO" id="GO:0004519">
    <property type="term" value="F:endonuclease activity"/>
    <property type="evidence" value="ECO:0007669"/>
    <property type="project" value="UniProtKB-KW"/>
</dbReference>
<keyword evidence="4" id="KW-0808">Transferase</keyword>
<dbReference type="PROSITE" id="PS50013">
    <property type="entry name" value="CHROMO_2"/>
    <property type="match status" value="1"/>
</dbReference>
<dbReference type="InterPro" id="IPR043502">
    <property type="entry name" value="DNA/RNA_pol_sf"/>
</dbReference>
<proteinExistence type="predicted"/>
<sequence>MSSRASAKSPTPGSSSSSRNQPQSLAQEPANTEDFDMPDLKYDSDGDGSFTKESYDKLRRIIQKQEAETKDMQKIVNENRQAMENLNEQLQHAGQAYKKLEEDIKGDANLRKIQELQGEITTLRAAANIVTTPVHGGRQKLKLSAPVTYDGTPGTLKGFLIQVKNYQNFHHGDFTNETEKVVHAATYLRGKALKWFEPIQEEYLKCETLDECTTETRDIYANFKGFEDALRSLFQDPDEKRQAERDLAQLKQTKSAKDYSANFRQLSVQLDLTEETKIFMFYQGLKDEVKDEIIKIDRPDDFLQYAELAIKIDNRLFERRKERGEKRQNPNSGRKYQWQPQHQFNNQRNDNRPRNNWNNPRQNIGKEDRLLSIPEEYRQYQKLFAEELEAGLPEHSNYDHEIPLKEGKEPKLEAIYGLNQKEMEALDAYLEENLQKGYIRPSTSPAGYPILFVPKKNGKLRLCVDYRKLNDITIKNCYPLPLISELRDLLHGAQWFTALDLKGAYNLIRMKSGEEWKTAFRTRRGHYEYLVMPFGLTNAPATFQTMINHVLREFLDVFVVVYLDDILIFSKTLEDHKKHVHQVLRKLQDAKLLVEPEKSKFHAKEVEFLGFTIAPGILKMSKDKIAAVRDWPTPQNVKDVQSFIGFVNYYRRFLEGYSDRNDPLTRLSRKDIPWQWEEEQKKAFDEIKQQVTSEPILVIPNPEKPFEVETDSSDYAIGGQLGQRDDEGRLHPCAFFSRKLHGPELNYQIHDKELMAIIEAFKEWRPQLSGTKYEVKVYTDHKNLAHFTTSKDLNKRQIRWSEFLSEFNFRIIYRKGKENGRADALSRRPDHETQVPEETRVILKTDKDGNLVPAARLLMMARRDNTSTTGRMSPEAIRESREPMTNVHYDSVLVIVDRLTKYSYFIPYMESSTAEDLAYKFLQVIVSQHGMPKEIVSDRDKLFTSKFWRSLISQLGSDHKMSTAFHPQTDGQTERINQIMETYLRCYVNYQQDNWVQLLPMAQFAYNSAVGESTKESPFYLNYGFNPTAYGQPRQGPAALKAVADINKLKEIQRDLPRDLEFVRERMRKYADKTRVEGPTLKEGDSAYLLRRNIKTKRPSDKLDFKKLGPFKITKKVSNVNFKLALPDTMKCHPVFHISLLEPAPKGSYTTDHIEVDPEQDYEVERILDHIDQHDDTEIQYLIKWKNYGHEENTWEPASNLEHAQEELQEYWTQWETRQHAKVMQRPTHNPRVRNPQPKFRPTKKPQGNKTFLRLGTPSPE</sequence>
<keyword evidence="10 18" id="KW-0695">RNA-directed DNA polymerase</keyword>
<dbReference type="Pfam" id="PF24626">
    <property type="entry name" value="SH3_Tf2-1"/>
    <property type="match status" value="1"/>
</dbReference>
<dbReference type="CDD" id="cd09274">
    <property type="entry name" value="RNase_HI_RT_Ty3"/>
    <property type="match status" value="1"/>
</dbReference>
<evidence type="ECO:0000256" key="6">
    <source>
        <dbReference type="ARBA" id="ARBA00022722"/>
    </source>
</evidence>
<dbReference type="PROSITE" id="PS50878">
    <property type="entry name" value="RT_POL"/>
    <property type="match status" value="1"/>
</dbReference>
<dbReference type="InterPro" id="IPR005162">
    <property type="entry name" value="Retrotrans_gag_dom"/>
</dbReference>
<evidence type="ECO:0000256" key="1">
    <source>
        <dbReference type="ARBA" id="ARBA00004123"/>
    </source>
</evidence>
<dbReference type="Gene3D" id="3.30.70.270">
    <property type="match status" value="2"/>
</dbReference>
<dbReference type="EMBL" id="WIGM01001469">
    <property type="protein sequence ID" value="KAF6796480.1"/>
    <property type="molecule type" value="Genomic_DNA"/>
</dbReference>
<feature type="domain" description="Chromo" evidence="15">
    <location>
        <begin position="1162"/>
        <end position="1223"/>
    </location>
</feature>
<dbReference type="OrthoDB" id="5245018at2759"/>
<dbReference type="Proteomes" id="UP000639643">
    <property type="component" value="Unassembled WGS sequence"/>
</dbReference>
<keyword evidence="5" id="KW-0548">Nucleotidyltransferase</keyword>
<accession>A0A8H6MKN8</accession>
<feature type="region of interest" description="Disordered" evidence="14">
    <location>
        <begin position="1"/>
        <end position="51"/>
    </location>
</feature>
<keyword evidence="11" id="KW-0496">Mitochondrion</keyword>
<evidence type="ECO:0000256" key="3">
    <source>
        <dbReference type="ARBA" id="ARBA00011353"/>
    </source>
</evidence>
<dbReference type="InterPro" id="IPR041373">
    <property type="entry name" value="RT_RNaseH"/>
</dbReference>
<dbReference type="Pfam" id="PF17917">
    <property type="entry name" value="RT_RNaseH"/>
    <property type="match status" value="1"/>
</dbReference>
<dbReference type="GO" id="GO:0005634">
    <property type="term" value="C:nucleus"/>
    <property type="evidence" value="ECO:0007669"/>
    <property type="project" value="UniProtKB-SubCell"/>
</dbReference>
<evidence type="ECO:0000313" key="18">
    <source>
        <dbReference type="EMBL" id="KAF6796480.1"/>
    </source>
</evidence>
<dbReference type="Gene3D" id="2.40.50.40">
    <property type="match status" value="1"/>
</dbReference>
<evidence type="ECO:0000256" key="14">
    <source>
        <dbReference type="SAM" id="MobiDB-lite"/>
    </source>
</evidence>
<dbReference type="CDD" id="cd01647">
    <property type="entry name" value="RT_LTR"/>
    <property type="match status" value="1"/>
</dbReference>
<keyword evidence="12" id="KW-0539">Nucleus</keyword>
<dbReference type="InterPro" id="IPR000953">
    <property type="entry name" value="Chromo/chromo_shadow_dom"/>
</dbReference>
<organism evidence="18 19">
    <name type="scientific">Colletotrichum musicola</name>
    <dbReference type="NCBI Taxonomy" id="2175873"/>
    <lineage>
        <taxon>Eukaryota</taxon>
        <taxon>Fungi</taxon>
        <taxon>Dikarya</taxon>
        <taxon>Ascomycota</taxon>
        <taxon>Pezizomycotina</taxon>
        <taxon>Sordariomycetes</taxon>
        <taxon>Hypocreomycetidae</taxon>
        <taxon>Glomerellales</taxon>
        <taxon>Glomerellaceae</taxon>
        <taxon>Colletotrichum</taxon>
        <taxon>Colletotrichum orchidearum species complex</taxon>
    </lineage>
</organism>
<evidence type="ECO:0000313" key="19">
    <source>
        <dbReference type="Proteomes" id="UP000639643"/>
    </source>
</evidence>
<evidence type="ECO:0000259" key="16">
    <source>
        <dbReference type="PROSITE" id="PS50878"/>
    </source>
</evidence>
<dbReference type="InterPro" id="IPR001584">
    <property type="entry name" value="Integrase_cat-core"/>
</dbReference>
<reference evidence="18" key="1">
    <citation type="journal article" date="2020" name="Phytopathology">
        <title>Genome Sequence Resources of Colletotrichum truncatum, C. plurivorum, C. musicola, and C. sojae: Four Species Pathogenic to Soybean (Glycine max).</title>
        <authorList>
            <person name="Rogerio F."/>
            <person name="Boufleur T.R."/>
            <person name="Ciampi-Guillardi M."/>
            <person name="Sukno S.A."/>
            <person name="Thon M.R."/>
            <person name="Massola Junior N.S."/>
            <person name="Baroncelli R."/>
        </authorList>
    </citation>
    <scope>NUCLEOTIDE SEQUENCE</scope>
    <source>
        <strain evidence="18">LFN0074</strain>
    </source>
</reference>
<dbReference type="GO" id="GO:0003723">
    <property type="term" value="F:RNA binding"/>
    <property type="evidence" value="ECO:0007669"/>
    <property type="project" value="UniProtKB-KW"/>
</dbReference>
<comment type="subcellular location">
    <subcellularLocation>
        <location evidence="2">Mitochondrion</location>
    </subcellularLocation>
    <subcellularLocation>
        <location evidence="1">Nucleus</location>
    </subcellularLocation>
</comment>
<dbReference type="InterPro" id="IPR043128">
    <property type="entry name" value="Rev_trsase/Diguanyl_cyclase"/>
</dbReference>
<keyword evidence="6" id="KW-0540">Nuclease</keyword>
<evidence type="ECO:0000259" key="17">
    <source>
        <dbReference type="PROSITE" id="PS50994"/>
    </source>
</evidence>
<feature type="domain" description="Integrase catalytic" evidence="17">
    <location>
        <begin position="849"/>
        <end position="1035"/>
    </location>
</feature>
<comment type="caution">
    <text evidence="18">The sequence shown here is derived from an EMBL/GenBank/DDBJ whole genome shotgun (WGS) entry which is preliminary data.</text>
</comment>
<feature type="coiled-coil region" evidence="13">
    <location>
        <begin position="55"/>
        <end position="103"/>
    </location>
</feature>
<evidence type="ECO:0000256" key="10">
    <source>
        <dbReference type="ARBA" id="ARBA00022918"/>
    </source>
</evidence>
<dbReference type="InterPro" id="IPR050951">
    <property type="entry name" value="Retrovirus_Pol_polyprotein"/>
</dbReference>
<keyword evidence="19" id="KW-1185">Reference proteome</keyword>
<dbReference type="Pfam" id="PF00385">
    <property type="entry name" value="Chromo"/>
    <property type="match status" value="1"/>
</dbReference>
<evidence type="ECO:0000256" key="11">
    <source>
        <dbReference type="ARBA" id="ARBA00023128"/>
    </source>
</evidence>
<keyword evidence="8" id="KW-0378">Hydrolase</keyword>
<dbReference type="GO" id="GO:0005739">
    <property type="term" value="C:mitochondrion"/>
    <property type="evidence" value="ECO:0007669"/>
    <property type="project" value="UniProtKB-SubCell"/>
</dbReference>
<evidence type="ECO:0000259" key="15">
    <source>
        <dbReference type="PROSITE" id="PS50013"/>
    </source>
</evidence>
<evidence type="ECO:0000256" key="5">
    <source>
        <dbReference type="ARBA" id="ARBA00022695"/>
    </source>
</evidence>
<dbReference type="PANTHER" id="PTHR37984:SF5">
    <property type="entry name" value="PROTEIN NYNRIN-LIKE"/>
    <property type="match status" value="1"/>
</dbReference>
<feature type="region of interest" description="Disordered" evidence="14">
    <location>
        <begin position="1220"/>
        <end position="1261"/>
    </location>
</feature>
<dbReference type="FunFam" id="3.30.70.270:FF:000020">
    <property type="entry name" value="Transposon Tf2-6 polyprotein-like Protein"/>
    <property type="match status" value="1"/>
</dbReference>
<name>A0A8H6MKN8_9PEZI</name>
<dbReference type="PANTHER" id="PTHR37984">
    <property type="entry name" value="PROTEIN CBG26694"/>
    <property type="match status" value="1"/>
</dbReference>
<dbReference type="GO" id="GO:0006338">
    <property type="term" value="P:chromatin remodeling"/>
    <property type="evidence" value="ECO:0007669"/>
    <property type="project" value="UniProtKB-ARBA"/>
</dbReference>
<protein>
    <submittedName>
        <fullName evidence="18">Reverse transcriptase domain protein</fullName>
    </submittedName>
</protein>
<dbReference type="GO" id="GO:0016787">
    <property type="term" value="F:hydrolase activity"/>
    <property type="evidence" value="ECO:0007669"/>
    <property type="project" value="UniProtKB-KW"/>
</dbReference>
<keyword evidence="7" id="KW-0255">Endonuclease</keyword>